<reference evidence="3" key="1">
    <citation type="submission" date="2014-11" db="EMBL/GenBank/DDBJ databases">
        <authorList>
            <person name="Wibberg D."/>
        </authorList>
    </citation>
    <scope>NUCLEOTIDE SEQUENCE [LARGE SCALE GENOMIC DNA]</scope>
    <source>
        <strain evidence="3">L3</strain>
    </source>
</reference>
<dbReference type="EMBL" id="LN824141">
    <property type="protein sequence ID" value="CEP77566.1"/>
    <property type="molecule type" value="Genomic_DNA"/>
</dbReference>
<dbReference type="SUPFAM" id="SSF53335">
    <property type="entry name" value="S-adenosyl-L-methionine-dependent methyltransferases"/>
    <property type="match status" value="1"/>
</dbReference>
<feature type="domain" description="Methyltransferase" evidence="1">
    <location>
        <begin position="68"/>
        <end position="174"/>
    </location>
</feature>
<gene>
    <name evidence="2" type="ORF">DTL3_0235</name>
</gene>
<sequence length="254" mass="29057">MLKILEVVVLLCISVQIHRDVFFMDALEFKNKIQKIDQIYRSISLYSPSVTHFPTHASVFLLATSPFKDGYKIVELGSGIGHVCLALSKLVENSLIYGIEVQKDLYLASLKNIQNNCIKNVEFYNLDVKEIKSLFTAECADLVISNPPHYFDGLKSDKKDRRVARSADNLKVMEDFIYAAKYLLKNKRLGCFVIHPSILSDVFIYLEKNNLEPQHMYIGYGNKNKDAQLISLIFRKNGGKNFVIHPPVFFDDLK</sequence>
<dbReference type="InterPro" id="IPR029063">
    <property type="entry name" value="SAM-dependent_MTases_sf"/>
</dbReference>
<evidence type="ECO:0000313" key="2">
    <source>
        <dbReference type="EMBL" id="CEP77566.1"/>
    </source>
</evidence>
<organism evidence="2 3">
    <name type="scientific">Defluviitoga tunisiensis</name>
    <dbReference type="NCBI Taxonomy" id="1006576"/>
    <lineage>
        <taxon>Bacteria</taxon>
        <taxon>Thermotogati</taxon>
        <taxon>Thermotogota</taxon>
        <taxon>Thermotogae</taxon>
        <taxon>Petrotogales</taxon>
        <taxon>Petrotogaceae</taxon>
        <taxon>Defluviitoga</taxon>
    </lineage>
</organism>
<dbReference type="PANTHER" id="PTHR47739">
    <property type="entry name" value="TRNA1(VAL) (ADENINE(37)-N6)-METHYLTRANSFERASE"/>
    <property type="match status" value="1"/>
</dbReference>
<keyword evidence="2" id="KW-0489">Methyltransferase</keyword>
<dbReference type="KEGG" id="dtn:DTL3_0235"/>
<dbReference type="GO" id="GO:0008168">
    <property type="term" value="F:methyltransferase activity"/>
    <property type="evidence" value="ECO:0007669"/>
    <property type="project" value="UniProtKB-KW"/>
</dbReference>
<dbReference type="PANTHER" id="PTHR47739:SF1">
    <property type="entry name" value="TRNA1(VAL) (ADENINE(37)-N6)-METHYLTRANSFERASE"/>
    <property type="match status" value="1"/>
</dbReference>
<dbReference type="STRING" id="1006576.DTL3_0235"/>
<dbReference type="InterPro" id="IPR050210">
    <property type="entry name" value="tRNA_Adenine-N(6)_MTase"/>
</dbReference>
<proteinExistence type="predicted"/>
<dbReference type="GO" id="GO:0032259">
    <property type="term" value="P:methylation"/>
    <property type="evidence" value="ECO:0007669"/>
    <property type="project" value="UniProtKB-KW"/>
</dbReference>
<evidence type="ECO:0000313" key="3">
    <source>
        <dbReference type="Proteomes" id="UP000032809"/>
    </source>
</evidence>
<name>A0A0C7NHW3_DEFTU</name>
<dbReference type="InterPro" id="IPR025714">
    <property type="entry name" value="Methyltranfer_dom"/>
</dbReference>
<keyword evidence="3" id="KW-1185">Reference proteome</keyword>
<dbReference type="AlphaFoldDB" id="A0A0C7NHW3"/>
<protein>
    <submittedName>
        <fullName evidence="2">O-methyltransferase</fullName>
        <ecNumber evidence="2">2.1.1.-</ecNumber>
    </submittedName>
</protein>
<dbReference type="HOGENOM" id="CLU_061983_3_1_0"/>
<dbReference type="Proteomes" id="UP000032809">
    <property type="component" value="Chromosome I"/>
</dbReference>
<dbReference type="EC" id="2.1.1.-" evidence="2"/>
<dbReference type="CDD" id="cd02440">
    <property type="entry name" value="AdoMet_MTases"/>
    <property type="match status" value="1"/>
</dbReference>
<dbReference type="Pfam" id="PF13847">
    <property type="entry name" value="Methyltransf_31"/>
    <property type="match status" value="1"/>
</dbReference>
<evidence type="ECO:0000259" key="1">
    <source>
        <dbReference type="Pfam" id="PF13847"/>
    </source>
</evidence>
<accession>A0A0C7NHW3</accession>
<dbReference type="Gene3D" id="3.40.50.150">
    <property type="entry name" value="Vaccinia Virus protein VP39"/>
    <property type="match status" value="1"/>
</dbReference>
<keyword evidence="2" id="KW-0808">Transferase</keyword>